<evidence type="ECO:0000256" key="3">
    <source>
        <dbReference type="SAM" id="MobiDB-lite"/>
    </source>
</evidence>
<feature type="region of interest" description="Disordered" evidence="3">
    <location>
        <begin position="192"/>
        <end position="226"/>
    </location>
</feature>
<dbReference type="InterPro" id="IPR016024">
    <property type="entry name" value="ARM-type_fold"/>
</dbReference>
<dbReference type="EMBL" id="JROU02000348">
    <property type="protein sequence ID" value="OEH79556.1"/>
    <property type="molecule type" value="Genomic_DNA"/>
</dbReference>
<feature type="region of interest" description="Disordered" evidence="3">
    <location>
        <begin position="21"/>
        <end position="59"/>
    </location>
</feature>
<evidence type="ECO:0000313" key="6">
    <source>
        <dbReference type="Proteomes" id="UP000095192"/>
    </source>
</evidence>
<dbReference type="PROSITE" id="PS50302">
    <property type="entry name" value="PUM"/>
    <property type="match status" value="4"/>
</dbReference>
<dbReference type="GO" id="GO:0010608">
    <property type="term" value="P:post-transcriptional regulation of gene expression"/>
    <property type="evidence" value="ECO:0007669"/>
    <property type="project" value="TreeGrafter"/>
</dbReference>
<feature type="repeat" description="Pumilio" evidence="2">
    <location>
        <begin position="874"/>
        <end position="909"/>
    </location>
</feature>
<comment type="caution">
    <text evidence="5">The sequence shown here is derived from an EMBL/GenBank/DDBJ whole genome shotgun (WGS) entry which is preliminary data.</text>
</comment>
<dbReference type="SUPFAM" id="SSF48371">
    <property type="entry name" value="ARM repeat"/>
    <property type="match status" value="1"/>
</dbReference>
<dbReference type="InterPro" id="IPR033712">
    <property type="entry name" value="Pumilio_RNA-bd"/>
</dbReference>
<keyword evidence="1" id="KW-0677">Repeat</keyword>
<dbReference type="PROSITE" id="PS50303">
    <property type="entry name" value="PUM_HD"/>
    <property type="match status" value="1"/>
</dbReference>
<name>A0A1D3D7X4_9EIME</name>
<feature type="region of interest" description="Disordered" evidence="3">
    <location>
        <begin position="590"/>
        <end position="621"/>
    </location>
</feature>
<dbReference type="VEuPathDB" id="ToxoDB:cyc_08048"/>
<evidence type="ECO:0000256" key="2">
    <source>
        <dbReference type="PROSITE-ProRule" id="PRU00317"/>
    </source>
</evidence>
<dbReference type="InterPro" id="IPR001313">
    <property type="entry name" value="Pumilio_RNA-bd_rpt"/>
</dbReference>
<dbReference type="Pfam" id="PF22493">
    <property type="entry name" value="PUF_NOP9"/>
    <property type="match status" value="1"/>
</dbReference>
<dbReference type="PANTHER" id="PTHR12537:SF13">
    <property type="entry name" value="PUMILIO HOMOLOGY DOMAIN FAMILY MEMBER 4"/>
    <property type="match status" value="1"/>
</dbReference>
<dbReference type="Proteomes" id="UP000095192">
    <property type="component" value="Unassembled WGS sequence"/>
</dbReference>
<feature type="region of interest" description="Disordered" evidence="3">
    <location>
        <begin position="498"/>
        <end position="535"/>
    </location>
</feature>
<feature type="repeat" description="Pumilio" evidence="2">
    <location>
        <begin position="684"/>
        <end position="720"/>
    </location>
</feature>
<feature type="compositionally biased region" description="Polar residues" evidence="3">
    <location>
        <begin position="197"/>
        <end position="207"/>
    </location>
</feature>
<feature type="repeat" description="Pumilio" evidence="2">
    <location>
        <begin position="838"/>
        <end position="873"/>
    </location>
</feature>
<dbReference type="Gene3D" id="1.25.10.10">
    <property type="entry name" value="Leucine-rich Repeat Variant"/>
    <property type="match status" value="1"/>
</dbReference>
<dbReference type="CDD" id="cd07920">
    <property type="entry name" value="Pumilio"/>
    <property type="match status" value="1"/>
</dbReference>
<evidence type="ECO:0000256" key="1">
    <source>
        <dbReference type="ARBA" id="ARBA00022737"/>
    </source>
</evidence>
<feature type="domain" description="PUM-HD" evidence="4">
    <location>
        <begin position="627"/>
        <end position="982"/>
    </location>
</feature>
<dbReference type="PANTHER" id="PTHR12537">
    <property type="entry name" value="RNA BINDING PROTEIN PUMILIO-RELATED"/>
    <property type="match status" value="1"/>
</dbReference>
<sequence>MEAIGALELLSRGLSEAQQAADCPRGSYSEVPLVTNANGESGEAPKLQGAASTQYGPASLHGAQGGSLSRLVETLQDASSEDLNAAGIPSLSRPISAPPNLGAISASTLFAYPPAESAGCVESLLGDIRYDKQYCEFYRSHARENPSLPKPLEEPSLLDLFPRLRSRGANKAPKEGDNLSAVAAAAAATGEGLPTGATYSGSSTERCTPNGDEEAEADFVPASDWTRKNSLSGEEALSALSRGRSCQQSGLGGPPLSRLYAEGTSPANRASLPAFYSAQQLASAAAAATRTMPSPDPFESPVKRAANSRGLAALLLSGGAANLRGLAALPLKGFFWRGARLWGLLSPLAKREPCWGRRERRGVDWEEGQEGSGGLNSVFGGYGFVHEGALLGLTGSPPPSLAAPSLLGGGLMGISGGFSPSGASGGVGDVLPRESLLLQQRNMLAVQQAAAAAWLMGREGGPFSPRLAARRSSAAPAADAWLASANLRLQAALELGATQESSRKAPSIPLQEQLQRRQFSTRQSKEQKRRQRTESGLFGAYDAALECWTKSPPVQRGMGGAAAREVRGGVVTAPELPLLSGNTRARVAANENNAERVASRGGGGRAKASGGSATPMSSSSAANGVALNARGDEQVSSSPRLSEIDILQADDESLFRTAKDQGGCRLLQRLLADGTPDEVDRVFNMAFSRLEELMTDAYGNYLFQKLLDVCSDDQLRQLLHAITPHLKDICLDPHGTRTAQKLIEVICGSRQSPSLTQELICAFEPLVVDLATDANGNHVIKRFLWCSTRESSACSIDFILKTACDHCVHIATERHGCCVMQRCCEAATGVLKDQILAEVAANALLLSQDPFGNYVVQHVLRHDHARIGSAIIMQLRGHVRELSEQKFASNVVEKCLLLGDSEQRAQVIGELLEDPQQLQQLVLHAYGNYGKRAAVCAAAAVRKARSGCLRILENKRQGVWGFSRDGGGSRGGVYLVLEEEIERGKGPLRMLGGGVLVVSVVQRALAVAGTTQREAVLDVVRFSLMNQHTSQHSRIAQKLMRRFRGLRQQPHGTQAAVTTGAGASAGTSTSGSATAWCCPGAPRSAAAPAQIDWSTADCMQLAPVGPGGLQIARYTPLRAPGGLSFKGFKSPETLASCCQDHKVPFRNGKPREWSKEQKNVFCATIFPYRTDLDTLSPLFFVIPQVFGSAIFPYTSSAGILGENDLRKRKAPQFEFPPSHIA</sequence>
<feature type="compositionally biased region" description="Polar residues" evidence="3">
    <location>
        <begin position="510"/>
        <end position="522"/>
    </location>
</feature>
<dbReference type="GO" id="GO:0003729">
    <property type="term" value="F:mRNA binding"/>
    <property type="evidence" value="ECO:0007669"/>
    <property type="project" value="TreeGrafter"/>
</dbReference>
<feature type="repeat" description="Pumilio" evidence="2">
    <location>
        <begin position="721"/>
        <end position="757"/>
    </location>
</feature>
<dbReference type="InterPro" id="IPR011989">
    <property type="entry name" value="ARM-like"/>
</dbReference>
<accession>A0A1D3D7X4</accession>
<evidence type="ECO:0000259" key="4">
    <source>
        <dbReference type="PROSITE" id="PS50303"/>
    </source>
</evidence>
<organism evidence="5 6">
    <name type="scientific">Cyclospora cayetanensis</name>
    <dbReference type="NCBI Taxonomy" id="88456"/>
    <lineage>
        <taxon>Eukaryota</taxon>
        <taxon>Sar</taxon>
        <taxon>Alveolata</taxon>
        <taxon>Apicomplexa</taxon>
        <taxon>Conoidasida</taxon>
        <taxon>Coccidia</taxon>
        <taxon>Eucoccidiorida</taxon>
        <taxon>Eimeriorina</taxon>
        <taxon>Eimeriidae</taxon>
        <taxon>Cyclospora</taxon>
    </lineage>
</organism>
<gene>
    <name evidence="5" type="ORF">cyc_08048</name>
</gene>
<reference evidence="5 6" key="1">
    <citation type="journal article" date="2016" name="BMC Genomics">
        <title>Comparative genomics reveals Cyclospora cayetanensis possesses coccidia-like metabolism and invasion components but unique surface antigens.</title>
        <authorList>
            <person name="Liu S."/>
            <person name="Wang L."/>
            <person name="Zheng H."/>
            <person name="Xu Z."/>
            <person name="Roellig D.M."/>
            <person name="Li N."/>
            <person name="Frace M.A."/>
            <person name="Tang K."/>
            <person name="Arrowood M.J."/>
            <person name="Moss D.M."/>
            <person name="Zhang L."/>
            <person name="Feng Y."/>
            <person name="Xiao L."/>
        </authorList>
    </citation>
    <scope>NUCLEOTIDE SEQUENCE [LARGE SCALE GENOMIC DNA]</scope>
    <source>
        <strain evidence="5 6">CHN_HEN01</strain>
    </source>
</reference>
<evidence type="ECO:0000313" key="5">
    <source>
        <dbReference type="EMBL" id="OEH79556.1"/>
    </source>
</evidence>
<dbReference type="InParanoid" id="A0A1D3D7X4"/>
<protein>
    <submittedName>
        <fullName evidence="5">Pumilio-family RNA binding repeat domain-containing protein</fullName>
    </submittedName>
</protein>
<dbReference type="AlphaFoldDB" id="A0A1D3D7X4"/>
<dbReference type="GO" id="GO:0005737">
    <property type="term" value="C:cytoplasm"/>
    <property type="evidence" value="ECO:0007669"/>
    <property type="project" value="TreeGrafter"/>
</dbReference>
<feature type="compositionally biased region" description="Low complexity" evidence="3">
    <location>
        <begin position="606"/>
        <end position="621"/>
    </location>
</feature>
<dbReference type="InterPro" id="IPR033133">
    <property type="entry name" value="PUM-HD"/>
</dbReference>
<dbReference type="VEuPathDB" id="ToxoDB:LOC34623870"/>
<dbReference type="SMART" id="SM00025">
    <property type="entry name" value="Pumilio"/>
    <property type="match status" value="7"/>
</dbReference>
<keyword evidence="6" id="KW-1185">Reference proteome</keyword>
<proteinExistence type="predicted"/>